<dbReference type="Pfam" id="PF12013">
    <property type="entry name" value="OrsD"/>
    <property type="match status" value="1"/>
</dbReference>
<keyword evidence="1" id="KW-0539">Nucleus</keyword>
<evidence type="ECO:0000256" key="1">
    <source>
        <dbReference type="ARBA" id="ARBA00023242"/>
    </source>
</evidence>
<accession>A0A9P9FX32</accession>
<dbReference type="PANTHER" id="PTHR47784">
    <property type="entry name" value="STEROL UPTAKE CONTROL PROTEIN 2"/>
    <property type="match status" value="1"/>
</dbReference>
<keyword evidence="3" id="KW-1185">Reference proteome</keyword>
<organism evidence="2 3">
    <name type="scientific">Dactylonectria macrodidyma</name>
    <dbReference type="NCBI Taxonomy" id="307937"/>
    <lineage>
        <taxon>Eukaryota</taxon>
        <taxon>Fungi</taxon>
        <taxon>Dikarya</taxon>
        <taxon>Ascomycota</taxon>
        <taxon>Pezizomycotina</taxon>
        <taxon>Sordariomycetes</taxon>
        <taxon>Hypocreomycetidae</taxon>
        <taxon>Hypocreales</taxon>
        <taxon>Nectriaceae</taxon>
        <taxon>Dactylonectria</taxon>
    </lineage>
</organism>
<dbReference type="GO" id="GO:0001228">
    <property type="term" value="F:DNA-binding transcription activator activity, RNA polymerase II-specific"/>
    <property type="evidence" value="ECO:0007669"/>
    <property type="project" value="TreeGrafter"/>
</dbReference>
<proteinExistence type="predicted"/>
<comment type="caution">
    <text evidence="2">The sequence shown here is derived from an EMBL/GenBank/DDBJ whole genome shotgun (WGS) entry which is preliminary data.</text>
</comment>
<evidence type="ECO:0008006" key="4">
    <source>
        <dbReference type="Google" id="ProtNLM"/>
    </source>
</evidence>
<dbReference type="EMBL" id="JAGMUV010000001">
    <property type="protein sequence ID" value="KAH7177128.1"/>
    <property type="molecule type" value="Genomic_DNA"/>
</dbReference>
<evidence type="ECO:0000313" key="2">
    <source>
        <dbReference type="EMBL" id="KAH7177128.1"/>
    </source>
</evidence>
<dbReference type="InterPro" id="IPR022698">
    <property type="entry name" value="OrsD"/>
</dbReference>
<dbReference type="PANTHER" id="PTHR47784:SF5">
    <property type="entry name" value="STEROL UPTAKE CONTROL PROTEIN 2"/>
    <property type="match status" value="1"/>
</dbReference>
<dbReference type="InterPro" id="IPR053157">
    <property type="entry name" value="Sterol_Uptake_Regulator"/>
</dbReference>
<dbReference type="Pfam" id="PF11951">
    <property type="entry name" value="Fungal_trans_2"/>
    <property type="match status" value="1"/>
</dbReference>
<sequence length="468" mass="52894">MARDTLPPQKLLRYHPEYRILVCQKCQYALQPQAINRHLKESHEIYRSARRPYAAYAASFDLARPEDVIKAEVVEFPVPFLPFFEGLRCLGQACTYLCVSTKRMQKHWLSAHQRHGYADVDWQSASLQTFFRGNILHYFSGPSPNPDGAYESPRFRDADSIPVESTDQNLLGHFQSSTCKTLVNSQHEQVWRHAVPNMAEKNPFLMHAILACSALHLATKNPSNQQHLVSANNHQNKAMVLFREAVACVTETNCEAIVAFSHLLIVYSLGAERHDKTVLLTPPPSSGPDGLCSWLYFIRNWCSLVNGYKHVIAAGPLAWLVQRRELPIGDVNEQKVSYETSMVSAVIREGADIWSYVDCEILNDAAQKLGRAFVAAGASGDGIDAWYAVRDWPMIMSVEFTRLLAQENPAALVLLGYYCLLLKKLQSLWFIATYPLHLLYALKGRLSGRWHRHIDPLIVEWEQGCGAS</sequence>
<reference evidence="2" key="1">
    <citation type="journal article" date="2021" name="Nat. Commun.">
        <title>Genetic determinants of endophytism in the Arabidopsis root mycobiome.</title>
        <authorList>
            <person name="Mesny F."/>
            <person name="Miyauchi S."/>
            <person name="Thiergart T."/>
            <person name="Pickel B."/>
            <person name="Atanasova L."/>
            <person name="Karlsson M."/>
            <person name="Huettel B."/>
            <person name="Barry K.W."/>
            <person name="Haridas S."/>
            <person name="Chen C."/>
            <person name="Bauer D."/>
            <person name="Andreopoulos W."/>
            <person name="Pangilinan J."/>
            <person name="LaButti K."/>
            <person name="Riley R."/>
            <person name="Lipzen A."/>
            <person name="Clum A."/>
            <person name="Drula E."/>
            <person name="Henrissat B."/>
            <person name="Kohler A."/>
            <person name="Grigoriev I.V."/>
            <person name="Martin F.M."/>
            <person name="Hacquard S."/>
        </authorList>
    </citation>
    <scope>NUCLEOTIDE SEQUENCE</scope>
    <source>
        <strain evidence="2">MPI-CAGE-AT-0147</strain>
    </source>
</reference>
<dbReference type="OrthoDB" id="416217at2759"/>
<dbReference type="InterPro" id="IPR021858">
    <property type="entry name" value="Fun_TF"/>
</dbReference>
<dbReference type="AlphaFoldDB" id="A0A9P9FX32"/>
<name>A0A9P9FX32_9HYPO</name>
<gene>
    <name evidence="2" type="ORF">EDB81DRAFT_635170</name>
</gene>
<evidence type="ECO:0000313" key="3">
    <source>
        <dbReference type="Proteomes" id="UP000738349"/>
    </source>
</evidence>
<dbReference type="Proteomes" id="UP000738349">
    <property type="component" value="Unassembled WGS sequence"/>
</dbReference>
<protein>
    <recommendedName>
        <fullName evidence="4">C2H2-type domain-containing protein</fullName>
    </recommendedName>
</protein>